<evidence type="ECO:0000256" key="3">
    <source>
        <dbReference type="PROSITE-ProRule" id="PRU00277"/>
    </source>
</evidence>
<dbReference type="GO" id="GO:0005829">
    <property type="term" value="C:cytosol"/>
    <property type="evidence" value="ECO:0007669"/>
    <property type="project" value="TreeGrafter"/>
</dbReference>
<evidence type="ECO:0000256" key="1">
    <source>
        <dbReference type="ARBA" id="ARBA00022737"/>
    </source>
</evidence>
<dbReference type="InterPro" id="IPR050754">
    <property type="entry name" value="FKBP4/5/8-like"/>
</dbReference>
<name>A0A7S3JX45_9STRA</name>
<accession>A0A7S3JX45</accession>
<dbReference type="EC" id="5.2.1.8" evidence="3"/>
<keyword evidence="2" id="KW-0802">TPR repeat</keyword>
<dbReference type="AlphaFoldDB" id="A0A7S3JX45"/>
<evidence type="ECO:0000256" key="2">
    <source>
        <dbReference type="ARBA" id="ARBA00022803"/>
    </source>
</evidence>
<dbReference type="Gene3D" id="3.10.50.40">
    <property type="match status" value="1"/>
</dbReference>
<organism evidence="6">
    <name type="scientific">Aureoumbra lagunensis</name>
    <dbReference type="NCBI Taxonomy" id="44058"/>
    <lineage>
        <taxon>Eukaryota</taxon>
        <taxon>Sar</taxon>
        <taxon>Stramenopiles</taxon>
        <taxon>Ochrophyta</taxon>
        <taxon>Pelagophyceae</taxon>
        <taxon>Pelagomonadales</taxon>
        <taxon>Aureoumbra</taxon>
    </lineage>
</organism>
<sequence>MEEEPNEIDAEGYRELMPGVRYKEIESGKGEQVEYKQAVICSLEGKLISCGTIFEKFERKMLRVGDGDVPPGLELGLRQLREGTKCQVRAEWRFAYGEHGRPGSKEENTMAIPPKAQVEWSIKCHRLWFREADETMTPAEALEDARNKKILGNEHFHHENWRKAASNYQDILKNLNPWNYQEEERNEAETLYVDCGNNLVIALIKLDEWLKSERAVCDVLTVAPENKKALYRAIQISLHLSKWPESQAALQIAIEKWPNSIPFREQYKTLQEHKRKYKQRKSKISAQMSKQLITPSSASSSSALSTPSATDFSMSTATKQKDLSQKSWWWWTSVAVVASSAVLFAALILV</sequence>
<gene>
    <name evidence="6" type="ORF">ALAG00032_LOCUS8625</name>
</gene>
<reference evidence="6" key="1">
    <citation type="submission" date="2021-01" db="EMBL/GenBank/DDBJ databases">
        <authorList>
            <person name="Corre E."/>
            <person name="Pelletier E."/>
            <person name="Niang G."/>
            <person name="Scheremetjew M."/>
            <person name="Finn R."/>
            <person name="Kale V."/>
            <person name="Holt S."/>
            <person name="Cochrane G."/>
            <person name="Meng A."/>
            <person name="Brown T."/>
            <person name="Cohen L."/>
        </authorList>
    </citation>
    <scope>NUCLEOTIDE SEQUENCE</scope>
    <source>
        <strain evidence="6">CCMP1510</strain>
    </source>
</reference>
<feature type="domain" description="PPIase FKBP-type" evidence="5">
    <location>
        <begin position="36"/>
        <end position="128"/>
    </location>
</feature>
<keyword evidence="4" id="KW-0812">Transmembrane</keyword>
<dbReference type="Gene3D" id="1.25.40.10">
    <property type="entry name" value="Tetratricopeptide repeat domain"/>
    <property type="match status" value="1"/>
</dbReference>
<protein>
    <recommendedName>
        <fullName evidence="3">peptidylprolyl isomerase</fullName>
        <ecNumber evidence="3">5.2.1.8</ecNumber>
    </recommendedName>
</protein>
<dbReference type="GO" id="GO:0003755">
    <property type="term" value="F:peptidyl-prolyl cis-trans isomerase activity"/>
    <property type="evidence" value="ECO:0007669"/>
    <property type="project" value="UniProtKB-KW"/>
</dbReference>
<dbReference type="SUPFAM" id="SSF54534">
    <property type="entry name" value="FKBP-like"/>
    <property type="match status" value="1"/>
</dbReference>
<keyword evidence="3" id="KW-0697">Rotamase</keyword>
<evidence type="ECO:0000259" key="5">
    <source>
        <dbReference type="PROSITE" id="PS50059"/>
    </source>
</evidence>
<keyword evidence="1" id="KW-0677">Repeat</keyword>
<dbReference type="PANTHER" id="PTHR46512:SF1">
    <property type="entry name" value="PEPTIDYLPROLYL ISOMERASE"/>
    <property type="match status" value="1"/>
</dbReference>
<dbReference type="GO" id="GO:0005740">
    <property type="term" value="C:mitochondrial envelope"/>
    <property type="evidence" value="ECO:0007669"/>
    <property type="project" value="TreeGrafter"/>
</dbReference>
<proteinExistence type="predicted"/>
<dbReference type="GO" id="GO:0012505">
    <property type="term" value="C:endomembrane system"/>
    <property type="evidence" value="ECO:0007669"/>
    <property type="project" value="TreeGrafter"/>
</dbReference>
<dbReference type="PROSITE" id="PS50059">
    <property type="entry name" value="FKBP_PPIASE"/>
    <property type="match status" value="1"/>
</dbReference>
<keyword evidence="4" id="KW-0472">Membrane</keyword>
<dbReference type="InterPro" id="IPR046357">
    <property type="entry name" value="PPIase_dom_sf"/>
</dbReference>
<dbReference type="InterPro" id="IPR001179">
    <property type="entry name" value="PPIase_FKBP_dom"/>
</dbReference>
<dbReference type="Pfam" id="PF00254">
    <property type="entry name" value="FKBP_C"/>
    <property type="match status" value="1"/>
</dbReference>
<keyword evidence="3" id="KW-0413">Isomerase</keyword>
<evidence type="ECO:0000256" key="4">
    <source>
        <dbReference type="SAM" id="Phobius"/>
    </source>
</evidence>
<feature type="transmembrane region" description="Helical" evidence="4">
    <location>
        <begin position="328"/>
        <end position="349"/>
    </location>
</feature>
<comment type="catalytic activity">
    <reaction evidence="3">
        <text>[protein]-peptidylproline (omega=180) = [protein]-peptidylproline (omega=0)</text>
        <dbReference type="Rhea" id="RHEA:16237"/>
        <dbReference type="Rhea" id="RHEA-COMP:10747"/>
        <dbReference type="Rhea" id="RHEA-COMP:10748"/>
        <dbReference type="ChEBI" id="CHEBI:83833"/>
        <dbReference type="ChEBI" id="CHEBI:83834"/>
        <dbReference type="EC" id="5.2.1.8"/>
    </reaction>
</comment>
<dbReference type="GO" id="GO:0044183">
    <property type="term" value="F:protein folding chaperone"/>
    <property type="evidence" value="ECO:0007669"/>
    <property type="project" value="TreeGrafter"/>
</dbReference>
<keyword evidence="4" id="KW-1133">Transmembrane helix</keyword>
<dbReference type="SUPFAM" id="SSF48452">
    <property type="entry name" value="TPR-like"/>
    <property type="match status" value="1"/>
</dbReference>
<evidence type="ECO:0000313" key="6">
    <source>
        <dbReference type="EMBL" id="CAE0367868.1"/>
    </source>
</evidence>
<dbReference type="EMBL" id="HBIJ01012695">
    <property type="protein sequence ID" value="CAE0367868.1"/>
    <property type="molecule type" value="Transcribed_RNA"/>
</dbReference>
<dbReference type="PANTHER" id="PTHR46512">
    <property type="entry name" value="PEPTIDYLPROLYL ISOMERASE"/>
    <property type="match status" value="1"/>
</dbReference>
<dbReference type="GO" id="GO:0016020">
    <property type="term" value="C:membrane"/>
    <property type="evidence" value="ECO:0007669"/>
    <property type="project" value="TreeGrafter"/>
</dbReference>
<dbReference type="InterPro" id="IPR011990">
    <property type="entry name" value="TPR-like_helical_dom_sf"/>
</dbReference>